<dbReference type="PANTHER" id="PTHR37489:SF1">
    <property type="entry name" value="DUF3500 DOMAIN-CONTAINING PROTEIN"/>
    <property type="match status" value="1"/>
</dbReference>
<accession>A0ABT7YCA5</accession>
<reference evidence="1" key="1">
    <citation type="submission" date="2023-06" db="EMBL/GenBank/DDBJ databases">
        <title>Robiginitalea aurantiacus sp. nov. and Algoriphagus sediminis sp. nov., isolated from coastal sediment.</title>
        <authorList>
            <person name="Zhou Z.Y."/>
            <person name="An J."/>
            <person name="Jia Y.W."/>
            <person name="Du Z.J."/>
        </authorList>
    </citation>
    <scope>NUCLEOTIDE SEQUENCE</scope>
    <source>
        <strain evidence="1">C2-7</strain>
    </source>
</reference>
<dbReference type="RefSeq" id="WP_289999686.1">
    <property type="nucleotide sequence ID" value="NZ_JAUEPH010000003.1"/>
</dbReference>
<dbReference type="EMBL" id="JAUEPH010000003">
    <property type="protein sequence ID" value="MDN3204132.1"/>
    <property type="molecule type" value="Genomic_DNA"/>
</dbReference>
<name>A0ABT7YCA5_9BACT</name>
<dbReference type="Proteomes" id="UP001171916">
    <property type="component" value="Unassembled WGS sequence"/>
</dbReference>
<keyword evidence="2" id="KW-1185">Reference proteome</keyword>
<dbReference type="InterPro" id="IPR021889">
    <property type="entry name" value="DUF3500"/>
</dbReference>
<gene>
    <name evidence="1" type="ORF">QVH07_08230</name>
</gene>
<evidence type="ECO:0000313" key="2">
    <source>
        <dbReference type="Proteomes" id="UP001171916"/>
    </source>
</evidence>
<evidence type="ECO:0000313" key="1">
    <source>
        <dbReference type="EMBL" id="MDN3204132.1"/>
    </source>
</evidence>
<comment type="caution">
    <text evidence="1">The sequence shown here is derived from an EMBL/GenBank/DDBJ whole genome shotgun (WGS) entry which is preliminary data.</text>
</comment>
<organism evidence="1 2">
    <name type="scientific">Algoriphagus sediminis</name>
    <dbReference type="NCBI Taxonomy" id="3057113"/>
    <lineage>
        <taxon>Bacteria</taxon>
        <taxon>Pseudomonadati</taxon>
        <taxon>Bacteroidota</taxon>
        <taxon>Cytophagia</taxon>
        <taxon>Cytophagales</taxon>
        <taxon>Cyclobacteriaceae</taxon>
        <taxon>Algoriphagus</taxon>
    </lineage>
</organism>
<sequence length="354" mass="41058">MKYLLSAFICFLVFSQTNGQSVPEIKTSTLDLMSTFDEDQRTQAMLPFENESREDWSNLPLGLKERQGLRFGDFSAESKVKFHRLLTTIFSSQGYLKTFAILQLDDILHEIFEIAYENGEMNENMIQNIRRLNWDYGNYFFAIWGNPEKDDVWGLKFEGHHLSLNLSVAGDEYSITPLFLGSDPAEVEVTQYAGLRPLSKEEDYGFWLINALSEAQKKKAILSREVPGDILTAPGSEQRLDDYVGIPANELNEEQEKLLHYIIEEFLGNLEHEKKDEYLAMFHAIEKEDIYFAWIGGLAPKTPHYYQINTPIFLIEYDNVGFLNNGNHIHAIWREKGNDFGEDILRKHRMNHEH</sequence>
<proteinExistence type="predicted"/>
<dbReference type="PANTHER" id="PTHR37489">
    <property type="entry name" value="DUF3500 DOMAIN-CONTAINING PROTEIN"/>
    <property type="match status" value="1"/>
</dbReference>
<protein>
    <submittedName>
        <fullName evidence="1">DUF3500 domain-containing protein</fullName>
    </submittedName>
</protein>
<dbReference type="Pfam" id="PF12006">
    <property type="entry name" value="DUF3500"/>
    <property type="match status" value="1"/>
</dbReference>